<evidence type="ECO:0000313" key="1">
    <source>
        <dbReference type="EMBL" id="MCO1336245.1"/>
    </source>
</evidence>
<proteinExistence type="predicted"/>
<evidence type="ECO:0000313" key="2">
    <source>
        <dbReference type="Proteomes" id="UP001139028"/>
    </source>
</evidence>
<keyword evidence="2" id="KW-1185">Reference proteome</keyword>
<name>A0A9X2ERV8_9GAMM</name>
<dbReference type="AlphaFoldDB" id="A0A9X2ERV8"/>
<dbReference type="Pfam" id="PF11363">
    <property type="entry name" value="DUF3164"/>
    <property type="match status" value="1"/>
</dbReference>
<gene>
    <name evidence="1" type="ORF">MO867_18090</name>
</gene>
<comment type="caution">
    <text evidence="1">The sequence shown here is derived from an EMBL/GenBank/DDBJ whole genome shotgun (WGS) entry which is preliminary data.</text>
</comment>
<protein>
    <submittedName>
        <fullName evidence="1">DUF3164 family protein</fullName>
    </submittedName>
</protein>
<reference evidence="1" key="1">
    <citation type="journal article" date="2022" name="Arch. Microbiol.">
        <title>Microbulbifer okhotskensis sp. nov., isolated from a deep bottom sediment of the Okhotsk Sea.</title>
        <authorList>
            <person name="Romanenko L."/>
            <person name="Kurilenko V."/>
            <person name="Otstavnykh N."/>
            <person name="Velansky P."/>
            <person name="Isaeva M."/>
            <person name="Mikhailov V."/>
        </authorList>
    </citation>
    <scope>NUCLEOTIDE SEQUENCE</scope>
    <source>
        <strain evidence="1">OS29</strain>
    </source>
</reference>
<dbReference type="InterPro" id="IPR021505">
    <property type="entry name" value="Phage_B3_Orf6"/>
</dbReference>
<sequence length="201" mass="22353">MIPDGFLLNAAGHLVPEDQVREHDKLRDSTVRTLADIAEKLNVALGQFKEKALADVADLVAIAAEKYDVKMGGEKGNVSLTTFDGEYKLVRSTAERYQFTEEIEAAKALIDDCILRWSEGANANIRALVDRAFRTDSRGQLKTSAVLELLRLDIDDEGWKRAMTALRDSIHTAGTATYIRLYKRKGKSAQYRQVPLDLAAV</sequence>
<dbReference type="RefSeq" id="WP_252471786.1">
    <property type="nucleotide sequence ID" value="NZ_JALBWM010000115.1"/>
</dbReference>
<dbReference type="EMBL" id="JALBWM010000115">
    <property type="protein sequence ID" value="MCO1336245.1"/>
    <property type="molecule type" value="Genomic_DNA"/>
</dbReference>
<organism evidence="1 2">
    <name type="scientific">Microbulbifer okhotskensis</name>
    <dbReference type="NCBI Taxonomy" id="2926617"/>
    <lineage>
        <taxon>Bacteria</taxon>
        <taxon>Pseudomonadati</taxon>
        <taxon>Pseudomonadota</taxon>
        <taxon>Gammaproteobacteria</taxon>
        <taxon>Cellvibrionales</taxon>
        <taxon>Microbulbiferaceae</taxon>
        <taxon>Microbulbifer</taxon>
    </lineage>
</organism>
<dbReference type="Proteomes" id="UP001139028">
    <property type="component" value="Unassembled WGS sequence"/>
</dbReference>
<accession>A0A9X2ERV8</accession>